<gene>
    <name evidence="8" type="ORF">BJ981_003768</name>
</gene>
<evidence type="ECO:0000313" key="8">
    <source>
        <dbReference type="EMBL" id="MBB5628069.1"/>
    </source>
</evidence>
<dbReference type="GO" id="GO:0006352">
    <property type="term" value="P:DNA-templated transcription initiation"/>
    <property type="evidence" value="ECO:0007669"/>
    <property type="project" value="InterPro"/>
</dbReference>
<evidence type="ECO:0000259" key="6">
    <source>
        <dbReference type="Pfam" id="PF08281"/>
    </source>
</evidence>
<evidence type="ECO:0000256" key="3">
    <source>
        <dbReference type="ARBA" id="ARBA00023082"/>
    </source>
</evidence>
<dbReference type="InterPro" id="IPR036388">
    <property type="entry name" value="WH-like_DNA-bd_sf"/>
</dbReference>
<dbReference type="Pfam" id="PF08281">
    <property type="entry name" value="Sigma70_r4_2"/>
    <property type="match status" value="1"/>
</dbReference>
<evidence type="ECO:0000313" key="9">
    <source>
        <dbReference type="Proteomes" id="UP000588112"/>
    </source>
</evidence>
<evidence type="ECO:0000256" key="2">
    <source>
        <dbReference type="ARBA" id="ARBA00023015"/>
    </source>
</evidence>
<dbReference type="InterPro" id="IPR013325">
    <property type="entry name" value="RNA_pol_sigma_r2"/>
</dbReference>
<dbReference type="Gene3D" id="1.10.1740.10">
    <property type="match status" value="1"/>
</dbReference>
<dbReference type="Proteomes" id="UP000588112">
    <property type="component" value="Unassembled WGS sequence"/>
</dbReference>
<feature type="domain" description="RNA polymerase sigma-70 region 2" evidence="5">
    <location>
        <begin position="16"/>
        <end position="74"/>
    </location>
</feature>
<dbReference type="InterPro" id="IPR013324">
    <property type="entry name" value="RNA_pol_sigma_r3/r4-like"/>
</dbReference>
<accession>A0A7W8Z668</accession>
<dbReference type="PANTHER" id="PTHR47756:SF2">
    <property type="entry name" value="BLL6612 PROTEIN"/>
    <property type="match status" value="1"/>
</dbReference>
<protein>
    <submittedName>
        <fullName evidence="8">RNA polymerase sigma factor (Sigma-70 family)</fullName>
    </submittedName>
</protein>
<dbReference type="PANTHER" id="PTHR47756">
    <property type="entry name" value="BLL6612 PROTEIN-RELATED"/>
    <property type="match status" value="1"/>
</dbReference>
<dbReference type="Pfam" id="PF04542">
    <property type="entry name" value="Sigma70_r2"/>
    <property type="match status" value="1"/>
</dbReference>
<reference evidence="8 9" key="1">
    <citation type="submission" date="2020-08" db="EMBL/GenBank/DDBJ databases">
        <title>Sequencing the genomes of 1000 actinobacteria strains.</title>
        <authorList>
            <person name="Klenk H.-P."/>
        </authorList>
    </citation>
    <scope>NUCLEOTIDE SEQUENCE [LARGE SCALE GENOMIC DNA]</scope>
    <source>
        <strain evidence="8 9">DSM 45790</strain>
    </source>
</reference>
<dbReference type="NCBIfam" id="TIGR02937">
    <property type="entry name" value="sigma70-ECF"/>
    <property type="match status" value="1"/>
</dbReference>
<evidence type="ECO:0000256" key="4">
    <source>
        <dbReference type="ARBA" id="ARBA00023163"/>
    </source>
</evidence>
<dbReference type="InterPro" id="IPR014284">
    <property type="entry name" value="RNA_pol_sigma-70_dom"/>
</dbReference>
<feature type="domain" description="DUF6596" evidence="7">
    <location>
        <begin position="183"/>
        <end position="283"/>
    </location>
</feature>
<dbReference type="SUPFAM" id="SSF88946">
    <property type="entry name" value="Sigma2 domain of RNA polymerase sigma factors"/>
    <property type="match status" value="1"/>
</dbReference>
<dbReference type="GO" id="GO:0016987">
    <property type="term" value="F:sigma factor activity"/>
    <property type="evidence" value="ECO:0007669"/>
    <property type="project" value="UniProtKB-KW"/>
</dbReference>
<keyword evidence="2" id="KW-0805">Transcription regulation</keyword>
<dbReference type="InterPro" id="IPR007627">
    <property type="entry name" value="RNA_pol_sigma70_r2"/>
</dbReference>
<dbReference type="EMBL" id="JACHBR010000001">
    <property type="protein sequence ID" value="MBB5628069.1"/>
    <property type="molecule type" value="Genomic_DNA"/>
</dbReference>
<sequence>MGAADVEAVWRIESARIVAALTRFTGDFGLAEDAAQEAVAEALVSWPIASPANPAGWLMATARRRAIDAIRRRTALQDRYALLAADLAADSAAGPALDEEIDFDRIDDDVLALMFVSCHPVLSPEARVALTLRVVGGLSSEEIARAFCVPVPTVQARITRGKKTIAAAGVPFELPPAAERRERLGDVLSVLYVIFTEGSTATSGDRLLRPDVAYEAIRLARTLAALQPREPEVHGLLALFELTAARFPARTGPDGSPVLLDEQDRRLWDFSAIRRGLAALAKASARGLGPYGLQAAIAATHAAAPSVEATDWDRIVVLYEALGRVAPSPVVELNRAVAVAMASGPARGLAIVDELIASNRLPGSHLIPTVRGELLARLGRHPEARAELELAARLCANQRERSVLLRKAATLT</sequence>
<evidence type="ECO:0000256" key="1">
    <source>
        <dbReference type="ARBA" id="ARBA00010641"/>
    </source>
</evidence>
<keyword evidence="3" id="KW-0731">Sigma factor</keyword>
<dbReference type="RefSeq" id="WP_184612636.1">
    <property type="nucleotide sequence ID" value="NZ_BOOS01000015.1"/>
</dbReference>
<dbReference type="AlphaFoldDB" id="A0A7W8Z668"/>
<keyword evidence="4" id="KW-0804">Transcription</keyword>
<comment type="similarity">
    <text evidence="1">Belongs to the sigma-70 factor family. ECF subfamily.</text>
</comment>
<comment type="caution">
    <text evidence="8">The sequence shown here is derived from an EMBL/GenBank/DDBJ whole genome shotgun (WGS) entry which is preliminary data.</text>
</comment>
<dbReference type="GO" id="GO:0003677">
    <property type="term" value="F:DNA binding"/>
    <property type="evidence" value="ECO:0007669"/>
    <property type="project" value="InterPro"/>
</dbReference>
<organism evidence="8 9">
    <name type="scientific">Sphaerisporangium krabiense</name>
    <dbReference type="NCBI Taxonomy" id="763782"/>
    <lineage>
        <taxon>Bacteria</taxon>
        <taxon>Bacillati</taxon>
        <taxon>Actinomycetota</taxon>
        <taxon>Actinomycetes</taxon>
        <taxon>Streptosporangiales</taxon>
        <taxon>Streptosporangiaceae</taxon>
        <taxon>Sphaerisporangium</taxon>
    </lineage>
</organism>
<dbReference type="Pfam" id="PF20239">
    <property type="entry name" value="DUF6596"/>
    <property type="match status" value="1"/>
</dbReference>
<evidence type="ECO:0000259" key="7">
    <source>
        <dbReference type="Pfam" id="PF20239"/>
    </source>
</evidence>
<dbReference type="InterPro" id="IPR013249">
    <property type="entry name" value="RNA_pol_sigma70_r4_t2"/>
</dbReference>
<evidence type="ECO:0000259" key="5">
    <source>
        <dbReference type="Pfam" id="PF04542"/>
    </source>
</evidence>
<dbReference type="Gene3D" id="1.10.10.10">
    <property type="entry name" value="Winged helix-like DNA-binding domain superfamily/Winged helix DNA-binding domain"/>
    <property type="match status" value="1"/>
</dbReference>
<feature type="domain" description="RNA polymerase sigma factor 70 region 4 type 2" evidence="6">
    <location>
        <begin position="115"/>
        <end position="164"/>
    </location>
</feature>
<dbReference type="SUPFAM" id="SSF88659">
    <property type="entry name" value="Sigma3 and sigma4 domains of RNA polymerase sigma factors"/>
    <property type="match status" value="1"/>
</dbReference>
<name>A0A7W8Z668_9ACTN</name>
<proteinExistence type="inferred from homology"/>
<keyword evidence="9" id="KW-1185">Reference proteome</keyword>
<dbReference type="InterPro" id="IPR046531">
    <property type="entry name" value="DUF6596"/>
</dbReference>